<name>A0A937F9X7_9BACT</name>
<dbReference type="EMBL" id="JAESIY010000023">
    <property type="protein sequence ID" value="MBL3659001.1"/>
    <property type="molecule type" value="Genomic_DNA"/>
</dbReference>
<evidence type="ECO:0000313" key="1">
    <source>
        <dbReference type="EMBL" id="MBL3659001.1"/>
    </source>
</evidence>
<organism evidence="1 2">
    <name type="scientific">Fulvivirga sediminis</name>
    <dbReference type="NCBI Taxonomy" id="2803949"/>
    <lineage>
        <taxon>Bacteria</taxon>
        <taxon>Pseudomonadati</taxon>
        <taxon>Bacteroidota</taxon>
        <taxon>Cytophagia</taxon>
        <taxon>Cytophagales</taxon>
        <taxon>Fulvivirgaceae</taxon>
        <taxon>Fulvivirga</taxon>
    </lineage>
</organism>
<gene>
    <name evidence="1" type="ORF">JL102_22835</name>
</gene>
<evidence type="ECO:0000313" key="2">
    <source>
        <dbReference type="Proteomes" id="UP000659388"/>
    </source>
</evidence>
<reference evidence="1" key="1">
    <citation type="submission" date="2021-01" db="EMBL/GenBank/DDBJ databases">
        <title>Fulvivirga kasyanovii gen. nov., sp nov., a novel member of the phylum Bacteroidetes isolated from seawater in a mussel farm.</title>
        <authorList>
            <person name="Zhao L.-H."/>
            <person name="Wang Z.-J."/>
        </authorList>
    </citation>
    <scope>NUCLEOTIDE SEQUENCE</scope>
    <source>
        <strain evidence="1">2943</strain>
    </source>
</reference>
<keyword evidence="2" id="KW-1185">Reference proteome</keyword>
<sequence length="154" mass="17877">MKKTLLIFFTLLMACGPKNGENQVENRNEVPIDSAIEQSSKNDNKVIQIPEKSDQEQPIDTFFYTNRLHQKIADRNRLDMFKVNSETRLDIVGKSVPELKYEIGEGVNHFLISNLRELDTMNFGWIETVEWSTDLRGDDTKKFIFDHGILKEVN</sequence>
<accession>A0A937F9X7</accession>
<proteinExistence type="predicted"/>
<dbReference type="PROSITE" id="PS51257">
    <property type="entry name" value="PROKAR_LIPOPROTEIN"/>
    <property type="match status" value="1"/>
</dbReference>
<protein>
    <recommendedName>
        <fullName evidence="3">Lipoprotein</fullName>
    </recommendedName>
</protein>
<dbReference type="AlphaFoldDB" id="A0A937F9X7"/>
<comment type="caution">
    <text evidence="1">The sequence shown here is derived from an EMBL/GenBank/DDBJ whole genome shotgun (WGS) entry which is preliminary data.</text>
</comment>
<dbReference type="Proteomes" id="UP000659388">
    <property type="component" value="Unassembled WGS sequence"/>
</dbReference>
<dbReference type="RefSeq" id="WP_202246793.1">
    <property type="nucleotide sequence ID" value="NZ_JAESIY010000023.1"/>
</dbReference>
<evidence type="ECO:0008006" key="3">
    <source>
        <dbReference type="Google" id="ProtNLM"/>
    </source>
</evidence>